<organism evidence="3 4">
    <name type="scientific">Tanacetum coccineum</name>
    <dbReference type="NCBI Taxonomy" id="301880"/>
    <lineage>
        <taxon>Eukaryota</taxon>
        <taxon>Viridiplantae</taxon>
        <taxon>Streptophyta</taxon>
        <taxon>Embryophyta</taxon>
        <taxon>Tracheophyta</taxon>
        <taxon>Spermatophyta</taxon>
        <taxon>Magnoliopsida</taxon>
        <taxon>eudicotyledons</taxon>
        <taxon>Gunneridae</taxon>
        <taxon>Pentapetalae</taxon>
        <taxon>asterids</taxon>
        <taxon>campanulids</taxon>
        <taxon>Asterales</taxon>
        <taxon>Asteraceae</taxon>
        <taxon>Asteroideae</taxon>
        <taxon>Anthemideae</taxon>
        <taxon>Anthemidinae</taxon>
        <taxon>Tanacetum</taxon>
    </lineage>
</organism>
<dbReference type="InterPro" id="IPR012337">
    <property type="entry name" value="RNaseH-like_sf"/>
</dbReference>
<dbReference type="InterPro" id="IPR057670">
    <property type="entry name" value="SH3_retrovirus"/>
</dbReference>
<protein>
    <submittedName>
        <fullName evidence="3">Ribonuclease H-like domain-containing protein</fullName>
    </submittedName>
</protein>
<dbReference type="Gene3D" id="3.30.420.10">
    <property type="entry name" value="Ribonuclease H-like superfamily/Ribonuclease H"/>
    <property type="match status" value="2"/>
</dbReference>
<evidence type="ECO:0000256" key="1">
    <source>
        <dbReference type="SAM" id="MobiDB-lite"/>
    </source>
</evidence>
<feature type="compositionally biased region" description="Low complexity" evidence="1">
    <location>
        <begin position="421"/>
        <end position="438"/>
    </location>
</feature>
<feature type="region of interest" description="Disordered" evidence="1">
    <location>
        <begin position="398"/>
        <end position="478"/>
    </location>
</feature>
<sequence>MLGSERAGVTSWAYLYEELLVLRDDQQDGNWTGGIVRNNTLSCDNGHRLKDYLGYPTPQFTGHLTIDSSFSHPDNHSKYNTCPQSVEHCSSRKQQENEQSLPEDHMADFHHLDDAKDIWLAVKARFGGNEESKKMRKSMLKQEFVDFKISESEGLHKGYDRGFTTFWSQDPLEIDEQGSSSYDSRVPAAPTHSAFISAASTNSKWSNADSKGQPSTVNYTTTSSSAAASGNVLENVLHSFNADKSEEPKALVSVDSMLNWSDHESEDMEKGASEVYGMIAGYGDDTIIPTGDTPDGGGIDSVSADGVFVAADNGSDGASVAADVGADSVSVAASDATNAETEFALMGLSTRYNLCPFGYEVFDLSAPSIFDSSLKDAIEKPLSDWFVKPVGMHAVPPPITGTFMPPSNKPDIDDTQFTYGSKSNNSSDTNSVSNDFVSCDNSDKSSDSEPTDFASCVPSVQTSSSTTTESLASASSSVDLKTLHKTDDLGPSNVTQSPSFSFKENVKAPRNLCNRNGYVPALVVGIDQHLSVLGGLIYQMNMDGARRGNTDKTSGRQAHVSSDLGLSCNRRNWHDFVKIKGRGTVLWRLEMAKILEKAQSGLHFKFENKRWLIVDLQFHEQLRNRIGQWASFKTFTNEHNCVACNKGKQHKASYKAITAVSSISEPLQLLHMDLFGPTSIRSIGHKSFSLVVTDDFTRFSWVFFLGSKDETFYILRDFITFVENQLSKQVKAIRTPQQNGVAERKNRTLIEAARTMLADSKLPTMFWSEAVSTACYVLNRGGFINVSHLKPFGCHVTILNTSDHLGKFEGKADEGFLVGYSAHSKAYRVYNLSNKRIEETLNLRYMEDKPNIQGLGHAWYFDLDYLTDSLGYTRFKSNQPAGTQDTNNHAGTYDDSDSESDEQLIVVLSFPSNRFSGPEVNPASDTVECTSDYAEELARLQRQEYEANSAAKDTWNTADTVTLMSVLITVLAHIPHPPSILLGSINQAAGGSAVPSTPSSFMA</sequence>
<reference evidence="3" key="2">
    <citation type="submission" date="2022-01" db="EMBL/GenBank/DDBJ databases">
        <authorList>
            <person name="Yamashiro T."/>
            <person name="Shiraishi A."/>
            <person name="Satake H."/>
            <person name="Nakayama K."/>
        </authorList>
    </citation>
    <scope>NUCLEOTIDE SEQUENCE</scope>
</reference>
<name>A0ABQ5A0D5_9ASTR</name>
<evidence type="ECO:0000313" key="3">
    <source>
        <dbReference type="EMBL" id="GJS94615.1"/>
    </source>
</evidence>
<dbReference type="Pfam" id="PF25597">
    <property type="entry name" value="SH3_retrovirus"/>
    <property type="match status" value="1"/>
</dbReference>
<dbReference type="PANTHER" id="PTHR42648:SF32">
    <property type="entry name" value="RIBONUCLEASE H-LIKE DOMAIN, GAG-PRE-INTEGRASE DOMAIN PROTEIN-RELATED"/>
    <property type="match status" value="1"/>
</dbReference>
<feature type="region of interest" description="Disordered" evidence="1">
    <location>
        <begin position="877"/>
        <end position="897"/>
    </location>
</feature>
<dbReference type="InterPro" id="IPR036397">
    <property type="entry name" value="RNaseH_sf"/>
</dbReference>
<feature type="domain" description="Retroviral polymerase SH3-like" evidence="2">
    <location>
        <begin position="794"/>
        <end position="849"/>
    </location>
</feature>
<proteinExistence type="predicted"/>
<accession>A0ABQ5A0D5</accession>
<dbReference type="InterPro" id="IPR039537">
    <property type="entry name" value="Retrotran_Ty1/copia-like"/>
</dbReference>
<dbReference type="Proteomes" id="UP001151760">
    <property type="component" value="Unassembled WGS sequence"/>
</dbReference>
<dbReference type="EMBL" id="BQNB010011745">
    <property type="protein sequence ID" value="GJS94615.1"/>
    <property type="molecule type" value="Genomic_DNA"/>
</dbReference>
<feature type="compositionally biased region" description="Low complexity" evidence="1">
    <location>
        <begin position="454"/>
        <end position="478"/>
    </location>
</feature>
<reference evidence="3" key="1">
    <citation type="journal article" date="2022" name="Int. J. Mol. Sci.">
        <title>Draft Genome of Tanacetum Coccineum: Genomic Comparison of Closely Related Tanacetum-Family Plants.</title>
        <authorList>
            <person name="Yamashiro T."/>
            <person name="Shiraishi A."/>
            <person name="Nakayama K."/>
            <person name="Satake H."/>
        </authorList>
    </citation>
    <scope>NUCLEOTIDE SEQUENCE</scope>
</reference>
<comment type="caution">
    <text evidence="3">The sequence shown here is derived from an EMBL/GenBank/DDBJ whole genome shotgun (WGS) entry which is preliminary data.</text>
</comment>
<gene>
    <name evidence="3" type="ORF">Tco_0801583</name>
</gene>
<feature type="compositionally biased region" description="Polar residues" evidence="1">
    <location>
        <begin position="877"/>
        <end position="890"/>
    </location>
</feature>
<evidence type="ECO:0000313" key="4">
    <source>
        <dbReference type="Proteomes" id="UP001151760"/>
    </source>
</evidence>
<keyword evidence="4" id="KW-1185">Reference proteome</keyword>
<dbReference type="SUPFAM" id="SSF53098">
    <property type="entry name" value="Ribonuclease H-like"/>
    <property type="match status" value="1"/>
</dbReference>
<dbReference type="PANTHER" id="PTHR42648">
    <property type="entry name" value="TRANSPOSASE, PUTATIVE-RELATED"/>
    <property type="match status" value="1"/>
</dbReference>
<evidence type="ECO:0000259" key="2">
    <source>
        <dbReference type="Pfam" id="PF25597"/>
    </source>
</evidence>